<reference evidence="2 3" key="1">
    <citation type="submission" date="2020-03" db="EMBL/GenBank/DDBJ databases">
        <title>Whole genome sequencing of clinical and environmental type strains of Ochrobactrum.</title>
        <authorList>
            <person name="Dharne M."/>
        </authorList>
    </citation>
    <scope>NUCLEOTIDE SEQUENCE [LARGE SCALE GENOMIC DNA]</scope>
    <source>
        <strain evidence="2 3">CIP 109452</strain>
    </source>
</reference>
<feature type="region of interest" description="Disordered" evidence="1">
    <location>
        <begin position="1"/>
        <end position="38"/>
    </location>
</feature>
<accession>A0ABX1DRA1</accession>
<keyword evidence="3" id="KW-1185">Reference proteome</keyword>
<evidence type="ECO:0000313" key="2">
    <source>
        <dbReference type="EMBL" id="NKC05466.1"/>
    </source>
</evidence>
<dbReference type="Proteomes" id="UP000704467">
    <property type="component" value="Unassembled WGS sequence"/>
</dbReference>
<sequence length="66" mass="7233">MQAGKNLDTQSCNGAAEGQSDLYEINADNQRGGDRDRSPALAAVSARWQARTRKVRFTIKLTLGPR</sequence>
<protein>
    <submittedName>
        <fullName evidence="2">Uncharacterized protein</fullName>
    </submittedName>
</protein>
<dbReference type="EMBL" id="JAAVLN010000006">
    <property type="protein sequence ID" value="NKC05466.1"/>
    <property type="molecule type" value="Genomic_DNA"/>
</dbReference>
<gene>
    <name evidence="2" type="ORF">HED55_27215</name>
</gene>
<organism evidence="2 3">
    <name type="scientific">Brucella haematophila</name>
    <dbReference type="NCBI Taxonomy" id="419474"/>
    <lineage>
        <taxon>Bacteria</taxon>
        <taxon>Pseudomonadati</taxon>
        <taxon>Pseudomonadota</taxon>
        <taxon>Alphaproteobacteria</taxon>
        <taxon>Hyphomicrobiales</taxon>
        <taxon>Brucellaceae</taxon>
        <taxon>Brucella/Ochrobactrum group</taxon>
        <taxon>Brucella</taxon>
    </lineage>
</organism>
<comment type="caution">
    <text evidence="2">The sequence shown here is derived from an EMBL/GenBank/DDBJ whole genome shotgun (WGS) entry which is preliminary data.</text>
</comment>
<dbReference type="RefSeq" id="WP_210238474.1">
    <property type="nucleotide sequence ID" value="NZ_VCPE01000035.1"/>
</dbReference>
<proteinExistence type="predicted"/>
<name>A0ABX1DRA1_9HYPH</name>
<evidence type="ECO:0000313" key="3">
    <source>
        <dbReference type="Proteomes" id="UP000704467"/>
    </source>
</evidence>
<evidence type="ECO:0000256" key="1">
    <source>
        <dbReference type="SAM" id="MobiDB-lite"/>
    </source>
</evidence>